<feature type="compositionally biased region" description="Pro residues" evidence="1">
    <location>
        <begin position="107"/>
        <end position="119"/>
    </location>
</feature>
<feature type="compositionally biased region" description="Low complexity" evidence="1">
    <location>
        <begin position="91"/>
        <end position="106"/>
    </location>
</feature>
<feature type="signal peptide" evidence="2">
    <location>
        <begin position="1"/>
        <end position="22"/>
    </location>
</feature>
<organism evidence="3 4">
    <name type="scientific">Candidatus Flavonifractor intestinipullorum</name>
    <dbReference type="NCBI Taxonomy" id="2838587"/>
    <lineage>
        <taxon>Bacteria</taxon>
        <taxon>Bacillati</taxon>
        <taxon>Bacillota</taxon>
        <taxon>Clostridia</taxon>
        <taxon>Eubacteriales</taxon>
        <taxon>Oscillospiraceae</taxon>
        <taxon>Flavonifractor</taxon>
    </lineage>
</organism>
<dbReference type="InterPro" id="IPR025648">
    <property type="entry name" value="DUF4358"/>
</dbReference>
<accession>A0A9D2M989</accession>
<evidence type="ECO:0000313" key="3">
    <source>
        <dbReference type="EMBL" id="HJB55954.1"/>
    </source>
</evidence>
<sequence>MRHTFRMLPLALAGALSLGLLSGCGGGGEPTATPEEPSALVSESLSPAPTESPALSESAAPEASESPAPSQEPSAAPSEQPETPSNPPSAAPTAKPTAKPSAAPKPSSAPTPAPTPEPTQAPSASSVLESVWNDIAQNELPMLTDLNDATLQAVYGINAADLEAYICKMPAMDTQATEFFLAKVKDGKLDTVKAAVEQRQADLVQQWSQYLPEQLELVENYQLVTNGNYILFAIGECAEDAVDAFNTYTK</sequence>
<name>A0A9D2M989_9FIRM</name>
<comment type="caution">
    <text evidence="3">The sequence shown here is derived from an EMBL/GenBank/DDBJ whole genome shotgun (WGS) entry which is preliminary data.</text>
</comment>
<proteinExistence type="predicted"/>
<evidence type="ECO:0000256" key="1">
    <source>
        <dbReference type="SAM" id="MobiDB-lite"/>
    </source>
</evidence>
<dbReference type="AlphaFoldDB" id="A0A9D2M989"/>
<reference evidence="3" key="2">
    <citation type="submission" date="2021-04" db="EMBL/GenBank/DDBJ databases">
        <authorList>
            <person name="Gilroy R."/>
        </authorList>
    </citation>
    <scope>NUCLEOTIDE SEQUENCE</scope>
    <source>
        <strain evidence="3">CHK189-11263</strain>
    </source>
</reference>
<dbReference type="Pfam" id="PF14270">
    <property type="entry name" value="DUF4358"/>
    <property type="match status" value="1"/>
</dbReference>
<gene>
    <name evidence="3" type="ORF">H9714_00185</name>
</gene>
<keyword evidence="2" id="KW-0732">Signal</keyword>
<dbReference type="Proteomes" id="UP000824208">
    <property type="component" value="Unassembled WGS sequence"/>
</dbReference>
<feature type="compositionally biased region" description="Low complexity" evidence="1">
    <location>
        <begin position="30"/>
        <end position="83"/>
    </location>
</feature>
<dbReference type="PROSITE" id="PS51257">
    <property type="entry name" value="PROKAR_LIPOPROTEIN"/>
    <property type="match status" value="1"/>
</dbReference>
<feature type="chain" id="PRO_5038679807" evidence="2">
    <location>
        <begin position="23"/>
        <end position="250"/>
    </location>
</feature>
<dbReference type="EMBL" id="DWYC01000002">
    <property type="protein sequence ID" value="HJB55954.1"/>
    <property type="molecule type" value="Genomic_DNA"/>
</dbReference>
<protein>
    <submittedName>
        <fullName evidence="3">DUF4358 domain-containing protein</fullName>
    </submittedName>
</protein>
<reference evidence="3" key="1">
    <citation type="journal article" date="2021" name="PeerJ">
        <title>Extensive microbial diversity within the chicken gut microbiome revealed by metagenomics and culture.</title>
        <authorList>
            <person name="Gilroy R."/>
            <person name="Ravi A."/>
            <person name="Getino M."/>
            <person name="Pursley I."/>
            <person name="Horton D.L."/>
            <person name="Alikhan N.F."/>
            <person name="Baker D."/>
            <person name="Gharbi K."/>
            <person name="Hall N."/>
            <person name="Watson M."/>
            <person name="Adriaenssens E.M."/>
            <person name="Foster-Nyarko E."/>
            <person name="Jarju S."/>
            <person name="Secka A."/>
            <person name="Antonio M."/>
            <person name="Oren A."/>
            <person name="Chaudhuri R.R."/>
            <person name="La Ragione R."/>
            <person name="Hildebrand F."/>
            <person name="Pallen M.J."/>
        </authorList>
    </citation>
    <scope>NUCLEOTIDE SEQUENCE</scope>
    <source>
        <strain evidence="3">CHK189-11263</strain>
    </source>
</reference>
<evidence type="ECO:0000256" key="2">
    <source>
        <dbReference type="SAM" id="SignalP"/>
    </source>
</evidence>
<feature type="region of interest" description="Disordered" evidence="1">
    <location>
        <begin position="26"/>
        <end position="126"/>
    </location>
</feature>
<evidence type="ECO:0000313" key="4">
    <source>
        <dbReference type="Proteomes" id="UP000824208"/>
    </source>
</evidence>